<sequence length="101" mass="11147">MTLDYLLFDHSEGDDDTSLFEALATVGPEREAAVRAEIETVMGWAARRFLGRRGPVEEGGDWDADLEERQEEPALRSFHLSITGSPAFAEAFIAEFGDAVN</sequence>
<dbReference type="EMBL" id="LDSL01000205">
    <property type="protein sequence ID" value="KTT13093.1"/>
    <property type="molecule type" value="Genomic_DNA"/>
</dbReference>
<comment type="caution">
    <text evidence="1">The sequence shown here is derived from an EMBL/GenBank/DDBJ whole genome shotgun (WGS) entry which is preliminary data.</text>
</comment>
<evidence type="ECO:0000313" key="1">
    <source>
        <dbReference type="EMBL" id="KTT13093.1"/>
    </source>
</evidence>
<proteinExistence type="predicted"/>
<dbReference type="Proteomes" id="UP000072741">
    <property type="component" value="Unassembled WGS sequence"/>
</dbReference>
<gene>
    <name evidence="1" type="ORF">NS331_24375</name>
</gene>
<reference evidence="1 2" key="1">
    <citation type="journal article" date="2016" name="Front. Microbiol.">
        <title>Genomic Resource of Rice Seed Associated Bacteria.</title>
        <authorList>
            <person name="Midha S."/>
            <person name="Bansal K."/>
            <person name="Sharma S."/>
            <person name="Kumar N."/>
            <person name="Patil P.P."/>
            <person name="Chaudhry V."/>
            <person name="Patil P.B."/>
        </authorList>
    </citation>
    <scope>NUCLEOTIDE SEQUENCE [LARGE SCALE GENOMIC DNA]</scope>
    <source>
        <strain evidence="1 2">NS331</strain>
    </source>
</reference>
<dbReference type="AlphaFoldDB" id="A0A147GL80"/>
<organism evidence="1 2">
    <name type="scientific">Pseudacidovorax intermedius</name>
    <dbReference type="NCBI Taxonomy" id="433924"/>
    <lineage>
        <taxon>Bacteria</taxon>
        <taxon>Pseudomonadati</taxon>
        <taxon>Pseudomonadota</taxon>
        <taxon>Betaproteobacteria</taxon>
        <taxon>Burkholderiales</taxon>
        <taxon>Comamonadaceae</taxon>
        <taxon>Pseudacidovorax</taxon>
    </lineage>
</organism>
<name>A0A147GL80_9BURK</name>
<keyword evidence="2" id="KW-1185">Reference proteome</keyword>
<evidence type="ECO:0000313" key="2">
    <source>
        <dbReference type="Proteomes" id="UP000072741"/>
    </source>
</evidence>
<accession>A0A147GL80</accession>
<dbReference type="OrthoDB" id="8685558at2"/>
<dbReference type="RefSeq" id="WP_058644500.1">
    <property type="nucleotide sequence ID" value="NZ_LDSL01000205.1"/>
</dbReference>
<protein>
    <submittedName>
        <fullName evidence="1">Uncharacterized protein</fullName>
    </submittedName>
</protein>